<evidence type="ECO:0000256" key="7">
    <source>
        <dbReference type="SAM" id="MobiDB-lite"/>
    </source>
</evidence>
<dbReference type="PANTHER" id="PTHR37937:SF1">
    <property type="entry name" value="CONJUGATIVE TRANSFER: DNA TRANSPORT"/>
    <property type="match status" value="1"/>
</dbReference>
<keyword evidence="4 8" id="KW-0812">Transmembrane</keyword>
<keyword evidence="3" id="KW-1003">Cell membrane</keyword>
<organism evidence="9 10">
    <name type="scientific">Staphylococcus xylosus</name>
    <dbReference type="NCBI Taxonomy" id="1288"/>
    <lineage>
        <taxon>Bacteria</taxon>
        <taxon>Bacillati</taxon>
        <taxon>Bacillota</taxon>
        <taxon>Bacilli</taxon>
        <taxon>Bacillales</taxon>
        <taxon>Staphylococcaceae</taxon>
        <taxon>Staphylococcus</taxon>
    </lineage>
</organism>
<reference evidence="9 10" key="1">
    <citation type="journal article" date="2016" name="Front. Microbiol.">
        <title>Comprehensive Phylogenetic Analysis of Bovine Non-aureus Staphylococci Species Based on Whole-Genome Sequencing.</title>
        <authorList>
            <person name="Naushad S."/>
            <person name="Barkema H.W."/>
            <person name="Luby C."/>
            <person name="Condas L.A."/>
            <person name="Nobrega D.B."/>
            <person name="Carson D.A."/>
            <person name="De Buck J."/>
        </authorList>
    </citation>
    <scope>NUCLEOTIDE SEQUENCE [LARGE SCALE GENOMIC DNA]</scope>
    <source>
        <strain evidence="9 10">SNUC 1349</strain>
    </source>
</reference>
<dbReference type="InterPro" id="IPR003688">
    <property type="entry name" value="TraG/VirD4"/>
</dbReference>
<dbReference type="InterPro" id="IPR051539">
    <property type="entry name" value="T4SS-coupling_protein"/>
</dbReference>
<feature type="compositionally biased region" description="Polar residues" evidence="7">
    <location>
        <begin position="626"/>
        <end position="645"/>
    </location>
</feature>
<name>A0AAQ0LWB3_STAXY</name>
<dbReference type="AlphaFoldDB" id="A0AAQ0LWB3"/>
<gene>
    <name evidence="9" type="ORF">BU104_12800</name>
</gene>
<dbReference type="InterPro" id="IPR027417">
    <property type="entry name" value="P-loop_NTPase"/>
</dbReference>
<dbReference type="Proteomes" id="UP000285579">
    <property type="component" value="Unassembled WGS sequence"/>
</dbReference>
<evidence type="ECO:0008006" key="11">
    <source>
        <dbReference type="Google" id="ProtNLM"/>
    </source>
</evidence>
<sequence>MFGKKIKPHFWLKILIIMVIALIPTHFVNTLVAMYLNHDTNKPNINEYGDYLPHVMSVTEKTLDALPMYTPLLFILLFTILICYVVQGILFDEKGYSEADEVGLHGTSKWGNPDELRNGKTLVTQKNSHYGKSLKKNLNMENGYILGKVPDKKDLLIMHDGTDIDNQNVTIIGSSGAGKTQSYVIPNLINIKNKSIIAIDPKGELHRDTAQLKRDQGYKVYQVDFVDFQQSKYNPLHYVETPLDAQKIANNIISNFEKGGDGGNNQFFKNSAINILSALIVYVKVEYPDEANLEKVVDVYDEHVQDETHFLKWVDTIPKDHIAKPLLNSIKELTENTRKSVTSTLSNGFSLFKLPEVKAMTRTNDFNFEDFIDEKAILYVKLSMKDDTFAPLTSVFFNQMINVYYDVANNTGGKLKRKVVFMLDEFANIGKLDDYSKTLATCRGLGLSMHTIIQNRAQLEKKSMYGKEEAADILGNHDTTILLRADKKDTNTTKWISESLGDTTISQKKNDMTKSKGNISTQLGDNYLKRRLMDPSEVGNLRKKDCIVMINGHDPLFLEKAFQSEVFPNLLTKELVKNGKTSYVYNYNNVRSSLGYTSPVAQEEEFNIEKQLTFSEISKLKKEQEQNFINSDENTTPVDNTTQEDVSNEEDSNQSKKDQDNLIDEKTKELQQEVINQVQNGNDDLKNALDLMRKFNDSSDKIDNKDNAFNDMNEEEQNNTIKESGNEVEKSINDFKGVAEEKANEDSNRSVGI</sequence>
<dbReference type="CDD" id="cd01127">
    <property type="entry name" value="TrwB_TraG_TraD_VirD4"/>
    <property type="match status" value="1"/>
</dbReference>
<dbReference type="NCBIfam" id="NF045973">
    <property type="entry name" value="conju_CD1115"/>
    <property type="match status" value="1"/>
</dbReference>
<accession>A0AAQ0LWB3</accession>
<evidence type="ECO:0000256" key="6">
    <source>
        <dbReference type="ARBA" id="ARBA00023136"/>
    </source>
</evidence>
<keyword evidence="6 8" id="KW-0472">Membrane</keyword>
<evidence type="ECO:0000256" key="4">
    <source>
        <dbReference type="ARBA" id="ARBA00022692"/>
    </source>
</evidence>
<dbReference type="RefSeq" id="WP_119555572.1">
    <property type="nucleotide sequence ID" value="NZ_QXUI01000011.1"/>
</dbReference>
<dbReference type="GO" id="GO:0005886">
    <property type="term" value="C:plasma membrane"/>
    <property type="evidence" value="ECO:0007669"/>
    <property type="project" value="UniProtKB-SubCell"/>
</dbReference>
<keyword evidence="5 8" id="KW-1133">Transmembrane helix</keyword>
<comment type="subcellular location">
    <subcellularLocation>
        <location evidence="1">Cell membrane</location>
        <topology evidence="1">Multi-pass membrane protein</topology>
    </subcellularLocation>
</comment>
<feature type="transmembrane region" description="Helical" evidence="8">
    <location>
        <begin position="12"/>
        <end position="36"/>
    </location>
</feature>
<dbReference type="Pfam" id="PF02534">
    <property type="entry name" value="T4SS-DNA_transf"/>
    <property type="match status" value="1"/>
</dbReference>
<dbReference type="Gene3D" id="3.40.50.300">
    <property type="entry name" value="P-loop containing nucleotide triphosphate hydrolases"/>
    <property type="match status" value="1"/>
</dbReference>
<proteinExistence type="inferred from homology"/>
<evidence type="ECO:0000256" key="5">
    <source>
        <dbReference type="ARBA" id="ARBA00022989"/>
    </source>
</evidence>
<dbReference type="EMBL" id="QXUI01000011">
    <property type="protein sequence ID" value="RIM91004.1"/>
    <property type="molecule type" value="Genomic_DNA"/>
</dbReference>
<evidence type="ECO:0000313" key="9">
    <source>
        <dbReference type="EMBL" id="RIM91004.1"/>
    </source>
</evidence>
<evidence type="ECO:0000256" key="1">
    <source>
        <dbReference type="ARBA" id="ARBA00004651"/>
    </source>
</evidence>
<dbReference type="SUPFAM" id="SSF52540">
    <property type="entry name" value="P-loop containing nucleoside triphosphate hydrolases"/>
    <property type="match status" value="1"/>
</dbReference>
<dbReference type="PANTHER" id="PTHR37937">
    <property type="entry name" value="CONJUGATIVE TRANSFER: DNA TRANSPORT"/>
    <property type="match status" value="1"/>
</dbReference>
<evidence type="ECO:0000256" key="3">
    <source>
        <dbReference type="ARBA" id="ARBA00022475"/>
    </source>
</evidence>
<evidence type="ECO:0000256" key="8">
    <source>
        <dbReference type="SAM" id="Phobius"/>
    </source>
</evidence>
<feature type="region of interest" description="Disordered" evidence="7">
    <location>
        <begin position="625"/>
        <end position="660"/>
    </location>
</feature>
<protein>
    <recommendedName>
        <fullName evidence="11">Type IV secretory system conjugative DNA transfer family protein</fullName>
    </recommendedName>
</protein>
<evidence type="ECO:0000313" key="10">
    <source>
        <dbReference type="Proteomes" id="UP000285579"/>
    </source>
</evidence>
<comment type="caution">
    <text evidence="9">The sequence shown here is derived from an EMBL/GenBank/DDBJ whole genome shotgun (WGS) entry which is preliminary data.</text>
</comment>
<evidence type="ECO:0000256" key="2">
    <source>
        <dbReference type="ARBA" id="ARBA00008806"/>
    </source>
</evidence>
<comment type="similarity">
    <text evidence="2">Belongs to the VirD4/TraG family.</text>
</comment>
<feature type="transmembrane region" description="Helical" evidence="8">
    <location>
        <begin position="66"/>
        <end position="86"/>
    </location>
</feature>